<dbReference type="RefSeq" id="WP_055297815.1">
    <property type="nucleotide sequence ID" value="NZ_BLYK01000002.1"/>
</dbReference>
<dbReference type="AlphaFoldDB" id="A0A173XJF4"/>
<proteinExistence type="predicted"/>
<dbReference type="Proteomes" id="UP000095679">
    <property type="component" value="Unassembled WGS sequence"/>
</dbReference>
<organism evidence="2 3">
    <name type="scientific">Anaerobutyricum hallii</name>
    <dbReference type="NCBI Taxonomy" id="39488"/>
    <lineage>
        <taxon>Bacteria</taxon>
        <taxon>Bacillati</taxon>
        <taxon>Bacillota</taxon>
        <taxon>Clostridia</taxon>
        <taxon>Lachnospirales</taxon>
        <taxon>Lachnospiraceae</taxon>
        <taxon>Anaerobutyricum</taxon>
    </lineage>
</organism>
<name>A0A173XJF4_9FIRM</name>
<accession>A0A173XJF4</accession>
<dbReference type="Gene3D" id="1.10.287.110">
    <property type="entry name" value="DnaJ domain"/>
    <property type="match status" value="1"/>
</dbReference>
<evidence type="ECO:0000313" key="2">
    <source>
        <dbReference type="EMBL" id="CUN51156.1"/>
    </source>
</evidence>
<dbReference type="EMBL" id="CYZL01000001">
    <property type="protein sequence ID" value="CUN51156.1"/>
    <property type="molecule type" value="Genomic_DNA"/>
</dbReference>
<evidence type="ECO:0000313" key="3">
    <source>
        <dbReference type="Proteomes" id="UP000095679"/>
    </source>
</evidence>
<gene>
    <name evidence="2" type="ORF">ERS852450_00130</name>
</gene>
<dbReference type="SUPFAM" id="SSF46565">
    <property type="entry name" value="Chaperone J-domain"/>
    <property type="match status" value="1"/>
</dbReference>
<evidence type="ECO:0008006" key="4">
    <source>
        <dbReference type="Google" id="ProtNLM"/>
    </source>
</evidence>
<reference evidence="2 3" key="1">
    <citation type="submission" date="2015-09" db="EMBL/GenBank/DDBJ databases">
        <authorList>
            <consortium name="Pathogen Informatics"/>
        </authorList>
    </citation>
    <scope>NUCLEOTIDE SEQUENCE [LARGE SCALE GENOMIC DNA]</scope>
    <source>
        <strain evidence="2 3">2789STDY5834835</strain>
    </source>
</reference>
<dbReference type="InterPro" id="IPR036869">
    <property type="entry name" value="J_dom_sf"/>
</dbReference>
<dbReference type="GO" id="GO:0006260">
    <property type="term" value="P:DNA replication"/>
    <property type="evidence" value="ECO:0007669"/>
    <property type="project" value="UniProtKB-KW"/>
</dbReference>
<sequence>MNRTEKCFICGRSTENGLDVCPDCFSRLPDCCKEKYTKLTQEEKRLMITSPLWQMRINANEPHKSYGNKLSLYPDKGVLFFSGNYISLENIDNIEFKQKVTNVSKNGKEALVSLDMYATIKTHTPRLSITEKIGVTNFVLKEGENLPFNTYKNLQAQINNWKKPVKVPNMTYYEACTLYMLQTGYTKEDLSQRRKRLLKVFHPDQKGEEDCAKKINMAYDILKTYAK</sequence>
<keyword evidence="1" id="KW-0235">DNA replication</keyword>
<protein>
    <recommendedName>
        <fullName evidence="4">J domain-containing protein</fullName>
    </recommendedName>
</protein>
<evidence type="ECO:0000256" key="1">
    <source>
        <dbReference type="ARBA" id="ARBA00022705"/>
    </source>
</evidence>